<dbReference type="AlphaFoldDB" id="W9RYK3"/>
<dbReference type="Proteomes" id="UP000030645">
    <property type="component" value="Unassembled WGS sequence"/>
</dbReference>
<feature type="domain" description="RING-type" evidence="15">
    <location>
        <begin position="299"/>
        <end position="517"/>
    </location>
</feature>
<dbReference type="FunFam" id="3.30.40.10:FF:000230">
    <property type="entry name" value="RBR-type E3 ubiquitin transferase"/>
    <property type="match status" value="1"/>
</dbReference>
<dbReference type="FunFam" id="3.30.420.10:FF:000076">
    <property type="entry name" value="RBR-type E3 ubiquitin transferase"/>
    <property type="match status" value="1"/>
</dbReference>
<keyword evidence="9" id="KW-0677">Repeat</keyword>
<evidence type="ECO:0000313" key="16">
    <source>
        <dbReference type="EMBL" id="EXB98574.1"/>
    </source>
</evidence>
<dbReference type="PROSITE" id="PS00518">
    <property type="entry name" value="ZF_RING_1"/>
    <property type="match status" value="1"/>
</dbReference>
<evidence type="ECO:0000256" key="12">
    <source>
        <dbReference type="ARBA" id="ARBA00022833"/>
    </source>
</evidence>
<dbReference type="SUPFAM" id="SSF57850">
    <property type="entry name" value="RING/U-box"/>
    <property type="match status" value="3"/>
</dbReference>
<dbReference type="InterPro" id="IPR002156">
    <property type="entry name" value="RNaseH_domain"/>
</dbReference>
<evidence type="ECO:0000259" key="14">
    <source>
        <dbReference type="PROSITE" id="PS50089"/>
    </source>
</evidence>
<dbReference type="CDD" id="cd22582">
    <property type="entry name" value="BRcat_RBR_unk"/>
    <property type="match status" value="1"/>
</dbReference>
<evidence type="ECO:0000259" key="15">
    <source>
        <dbReference type="PROSITE" id="PS51873"/>
    </source>
</evidence>
<keyword evidence="12" id="KW-0862">Zinc</keyword>
<evidence type="ECO:0000313" key="17">
    <source>
        <dbReference type="Proteomes" id="UP000030645"/>
    </source>
</evidence>
<gene>
    <name evidence="16" type="ORF">L484_014419</name>
</gene>
<evidence type="ECO:0000256" key="1">
    <source>
        <dbReference type="ARBA" id="ARBA00001798"/>
    </source>
</evidence>
<dbReference type="InterPro" id="IPR044066">
    <property type="entry name" value="TRIAD_supradom"/>
</dbReference>
<sequence>MAAKNLESDLDFAFQIQMQEAIAASFAFRPSGLTASPPSGDRTDVVPLTGDNDEVLGVAETLLLRDMESYMQEYEDRKHSEAETSSARENLDRRIHDQRLANDVLTLADEDYRSKYGDWYEKPHGSSCDSGFSSLASSSKRLAESEDLRLYFKGLVSEESNVPVAGAGIAIFDHNDNLLFHARKNLEAFDGAEMISGEAAELEALVEGLNKALAFGFNMITFCCDDYTIFHYVSNTLPPRDGKIAALVNQVALLQRKFTFCSPSLVTHDHIYKFVFESAREAIVTQISWSEESGKGQTLKETCLICFEDTDVAQMFSIDGCLHRYCFSCMKQHVEAKMHNGQIAKCPHDGCNSEVAIDSCAKFIPPNLVEIMDQRIKESAIPVTEKVYCPEPKCSALMSKNEVLEYTKASFIGAEQSGARKCMKCRKFFCINCKVPWHYTMTCDDYRRLNAHKHGDEQMLKTLATNKRWRQCAKCNHMVELLEGCYHITCRCKYEFCYICGAEWKNKRATCFCLIWDELNIVRNYDLCNIHCLCNYRNNCNLDRDCNYNSNRNDNSNCNHGNSICNRNINCICNYRNNNNCNNDCTLDRDWNWDCSYNSNRNNNINCICNYRNNNKCNRDCHLDQDWNWDSNFNGNRNNNNKCNRDCHLDQDWNWDSNFNSNRNNNINCICNYRNNNNKCNRDCHLDQDWNWDSNFNSNRNNNINCICNYRNNNNKCNRDCHLDQDWNWDSNYNSNRNTTAIATTVRTQTGKIATTAPTTATTTTTATNESSATTTAIATSTLIITKN</sequence>
<dbReference type="EC" id="2.3.2.31" evidence="6"/>
<dbReference type="CDD" id="cd22584">
    <property type="entry name" value="Rcat_RBR_unk"/>
    <property type="match status" value="1"/>
</dbReference>
<accession>W9RYK3</accession>
<evidence type="ECO:0000256" key="8">
    <source>
        <dbReference type="ARBA" id="ARBA00022723"/>
    </source>
</evidence>
<dbReference type="GO" id="GO:0016567">
    <property type="term" value="P:protein ubiquitination"/>
    <property type="evidence" value="ECO:0007669"/>
    <property type="project" value="UniProtKB-UniPathway"/>
</dbReference>
<comment type="catalytic activity">
    <reaction evidence="1">
        <text>[E2 ubiquitin-conjugating enzyme]-S-ubiquitinyl-L-cysteine + [acceptor protein]-L-lysine = [E2 ubiquitin-conjugating enzyme]-L-cysteine + [acceptor protein]-N(6)-ubiquitinyl-L-lysine.</text>
        <dbReference type="EC" id="2.3.2.31"/>
    </reaction>
</comment>
<dbReference type="GO" id="GO:0008270">
    <property type="term" value="F:zinc ion binding"/>
    <property type="evidence" value="ECO:0007669"/>
    <property type="project" value="UniProtKB-KW"/>
</dbReference>
<evidence type="ECO:0000256" key="10">
    <source>
        <dbReference type="ARBA" id="ARBA00022771"/>
    </source>
</evidence>
<dbReference type="SMART" id="SM00647">
    <property type="entry name" value="IBR"/>
    <property type="match status" value="2"/>
</dbReference>
<keyword evidence="10 13" id="KW-0863">Zinc-finger</keyword>
<dbReference type="InterPro" id="IPR017907">
    <property type="entry name" value="Znf_RING_CS"/>
</dbReference>
<dbReference type="InterPro" id="IPR036397">
    <property type="entry name" value="RNaseH_sf"/>
</dbReference>
<keyword evidence="11" id="KW-0833">Ubl conjugation pathway</keyword>
<reference evidence="17" key="1">
    <citation type="submission" date="2013-01" db="EMBL/GenBank/DDBJ databases">
        <title>Draft Genome Sequence of a Mulberry Tree, Morus notabilis C.K. Schneid.</title>
        <authorList>
            <person name="He N."/>
            <person name="Zhao S."/>
        </authorList>
    </citation>
    <scope>NUCLEOTIDE SEQUENCE</scope>
</reference>
<evidence type="ECO:0000256" key="7">
    <source>
        <dbReference type="ARBA" id="ARBA00022679"/>
    </source>
</evidence>
<dbReference type="EMBL" id="KE345290">
    <property type="protein sequence ID" value="EXB98574.1"/>
    <property type="molecule type" value="Genomic_DNA"/>
</dbReference>
<dbReference type="Pfam" id="PF01485">
    <property type="entry name" value="IBR"/>
    <property type="match status" value="2"/>
</dbReference>
<dbReference type="GO" id="GO:0003676">
    <property type="term" value="F:nucleic acid binding"/>
    <property type="evidence" value="ECO:0007669"/>
    <property type="project" value="InterPro"/>
</dbReference>
<dbReference type="Gene3D" id="3.30.420.10">
    <property type="entry name" value="Ribonuclease H-like superfamily/Ribonuclease H"/>
    <property type="match status" value="1"/>
</dbReference>
<evidence type="ECO:0000256" key="13">
    <source>
        <dbReference type="PROSITE-ProRule" id="PRU00175"/>
    </source>
</evidence>
<evidence type="ECO:0000256" key="9">
    <source>
        <dbReference type="ARBA" id="ARBA00022737"/>
    </source>
</evidence>
<evidence type="ECO:0000256" key="3">
    <source>
        <dbReference type="ARBA" id="ARBA00003976"/>
    </source>
</evidence>
<dbReference type="InterPro" id="IPR001841">
    <property type="entry name" value="Znf_RING"/>
</dbReference>
<dbReference type="PROSITE" id="PS51873">
    <property type="entry name" value="TRIAD"/>
    <property type="match status" value="1"/>
</dbReference>
<protein>
    <recommendedName>
        <fullName evidence="6">RBR-type E3 ubiquitin transferase</fullName>
        <ecNumber evidence="6">2.3.2.31</ecNumber>
    </recommendedName>
</protein>
<keyword evidence="7" id="KW-0808">Transferase</keyword>
<evidence type="ECO:0000256" key="5">
    <source>
        <dbReference type="ARBA" id="ARBA00005884"/>
    </source>
</evidence>
<dbReference type="InterPro" id="IPR002867">
    <property type="entry name" value="IBR_dom"/>
</dbReference>
<comment type="function">
    <text evidence="3">Might act as an E3 ubiquitin-protein ligase, or as part of E3 complex, which accepts ubiquitin from specific E2 ubiquitin-conjugating enzymes and then transfers it to substrates.</text>
</comment>
<proteinExistence type="inferred from homology"/>
<keyword evidence="17" id="KW-1185">Reference proteome</keyword>
<evidence type="ECO:0000256" key="2">
    <source>
        <dbReference type="ARBA" id="ARBA00001947"/>
    </source>
</evidence>
<dbReference type="PROSITE" id="PS50089">
    <property type="entry name" value="ZF_RING_2"/>
    <property type="match status" value="1"/>
</dbReference>
<dbReference type="InterPro" id="IPR031127">
    <property type="entry name" value="E3_UB_ligase_RBR"/>
</dbReference>
<feature type="domain" description="RING-type" evidence="14">
    <location>
        <begin position="303"/>
        <end position="349"/>
    </location>
</feature>
<dbReference type="Pfam" id="PF13456">
    <property type="entry name" value="RVT_3"/>
    <property type="match status" value="1"/>
</dbReference>
<evidence type="ECO:0000256" key="4">
    <source>
        <dbReference type="ARBA" id="ARBA00004906"/>
    </source>
</evidence>
<dbReference type="Gene3D" id="3.30.40.10">
    <property type="entry name" value="Zinc/RING finger domain, C3HC4 (zinc finger)"/>
    <property type="match status" value="1"/>
</dbReference>
<dbReference type="STRING" id="981085.W9RYK3"/>
<dbReference type="GO" id="GO:0061630">
    <property type="term" value="F:ubiquitin protein ligase activity"/>
    <property type="evidence" value="ECO:0007669"/>
    <property type="project" value="UniProtKB-EC"/>
</dbReference>
<comment type="pathway">
    <text evidence="4">Protein modification; protein ubiquitination.</text>
</comment>
<dbReference type="Gene3D" id="1.20.120.1750">
    <property type="match status" value="1"/>
</dbReference>
<comment type="similarity">
    <text evidence="5">Belongs to the RBR family. Ariadne subfamily.</text>
</comment>
<dbReference type="eggNOG" id="KOG1812">
    <property type="taxonomic scope" value="Eukaryota"/>
</dbReference>
<keyword evidence="8" id="KW-0479">Metal-binding</keyword>
<evidence type="ECO:0000256" key="11">
    <source>
        <dbReference type="ARBA" id="ARBA00022786"/>
    </source>
</evidence>
<dbReference type="GO" id="GO:0004523">
    <property type="term" value="F:RNA-DNA hybrid ribonuclease activity"/>
    <property type="evidence" value="ECO:0007669"/>
    <property type="project" value="InterPro"/>
</dbReference>
<dbReference type="InterPro" id="IPR013083">
    <property type="entry name" value="Znf_RING/FYVE/PHD"/>
</dbReference>
<evidence type="ECO:0000256" key="6">
    <source>
        <dbReference type="ARBA" id="ARBA00012251"/>
    </source>
</evidence>
<dbReference type="UniPathway" id="UPA00143"/>
<organism evidence="16 17">
    <name type="scientific">Morus notabilis</name>
    <dbReference type="NCBI Taxonomy" id="981085"/>
    <lineage>
        <taxon>Eukaryota</taxon>
        <taxon>Viridiplantae</taxon>
        <taxon>Streptophyta</taxon>
        <taxon>Embryophyta</taxon>
        <taxon>Tracheophyta</taxon>
        <taxon>Spermatophyta</taxon>
        <taxon>Magnoliopsida</taxon>
        <taxon>eudicotyledons</taxon>
        <taxon>Gunneridae</taxon>
        <taxon>Pentapetalae</taxon>
        <taxon>rosids</taxon>
        <taxon>fabids</taxon>
        <taxon>Rosales</taxon>
        <taxon>Moraceae</taxon>
        <taxon>Moreae</taxon>
        <taxon>Morus</taxon>
    </lineage>
</organism>
<comment type="cofactor">
    <cofactor evidence="2">
        <name>Zn(2+)</name>
        <dbReference type="ChEBI" id="CHEBI:29105"/>
    </cofactor>
</comment>
<dbReference type="PANTHER" id="PTHR11685">
    <property type="entry name" value="RBR FAMILY RING FINGER AND IBR DOMAIN-CONTAINING"/>
    <property type="match status" value="1"/>
</dbReference>
<name>W9RYK3_9ROSA</name>